<evidence type="ECO:0000259" key="6">
    <source>
        <dbReference type="Pfam" id="PF25967"/>
    </source>
</evidence>
<dbReference type="Pfam" id="PF25917">
    <property type="entry name" value="BSH_RND"/>
    <property type="match status" value="1"/>
</dbReference>
<dbReference type="Gene3D" id="1.10.287.470">
    <property type="entry name" value="Helix hairpin bin"/>
    <property type="match status" value="1"/>
</dbReference>
<evidence type="ECO:0000259" key="5">
    <source>
        <dbReference type="Pfam" id="PF25954"/>
    </source>
</evidence>
<dbReference type="SUPFAM" id="SSF111369">
    <property type="entry name" value="HlyD-like secretion proteins"/>
    <property type="match status" value="1"/>
</dbReference>
<evidence type="ECO:0000313" key="8">
    <source>
        <dbReference type="Proteomes" id="UP000837932"/>
    </source>
</evidence>
<gene>
    <name evidence="7" type="primary">srpA</name>
    <name evidence="7" type="ORF">EMA8858_02818</name>
</gene>
<dbReference type="Gene3D" id="2.40.30.170">
    <property type="match status" value="1"/>
</dbReference>
<comment type="caution">
    <text evidence="7">The sequence shown here is derived from an EMBL/GenBank/DDBJ whole genome shotgun (WGS) entry which is preliminary data.</text>
</comment>
<comment type="similarity">
    <text evidence="2">Belongs to the membrane fusion protein (MFP) (TC 8.A.1) family.</text>
</comment>
<evidence type="ECO:0000256" key="2">
    <source>
        <dbReference type="ARBA" id="ARBA00009477"/>
    </source>
</evidence>
<keyword evidence="3" id="KW-0813">Transport</keyword>
<protein>
    <submittedName>
        <fullName evidence="7">Solvent efflux pump periplasmic linker SrpA</fullName>
    </submittedName>
</protein>
<dbReference type="PROSITE" id="PS51257">
    <property type="entry name" value="PROKAR_LIPOPROTEIN"/>
    <property type="match status" value="1"/>
</dbReference>
<dbReference type="InterPro" id="IPR058792">
    <property type="entry name" value="Beta-barrel_RND_2"/>
</dbReference>
<dbReference type="Gene3D" id="2.40.50.100">
    <property type="match status" value="1"/>
</dbReference>
<reference evidence="7" key="1">
    <citation type="submission" date="2021-12" db="EMBL/GenBank/DDBJ databases">
        <authorList>
            <person name="Rodrigo-Torres L."/>
            <person name="Arahal R. D."/>
            <person name="Lucena T."/>
        </authorList>
    </citation>
    <scope>NUCLEOTIDE SEQUENCE</scope>
    <source>
        <strain evidence="7">CECT 8858</strain>
    </source>
</reference>
<evidence type="ECO:0000259" key="4">
    <source>
        <dbReference type="Pfam" id="PF25917"/>
    </source>
</evidence>
<dbReference type="PANTHER" id="PTHR30469">
    <property type="entry name" value="MULTIDRUG RESISTANCE PROTEIN MDTA"/>
    <property type="match status" value="1"/>
</dbReference>
<dbReference type="RefSeq" id="WP_238807237.1">
    <property type="nucleotide sequence ID" value="NZ_CAKLPY010000002.1"/>
</dbReference>
<keyword evidence="8" id="KW-1185">Reference proteome</keyword>
<dbReference type="NCBIfam" id="TIGR01730">
    <property type="entry name" value="RND_mfp"/>
    <property type="match status" value="1"/>
</dbReference>
<evidence type="ECO:0000256" key="1">
    <source>
        <dbReference type="ARBA" id="ARBA00004196"/>
    </source>
</evidence>
<proteinExistence type="inferred from homology"/>
<evidence type="ECO:0000256" key="3">
    <source>
        <dbReference type="ARBA" id="ARBA00022448"/>
    </source>
</evidence>
<sequence length="349" mass="37662">MKNHIFTAVVIATLSVSCGKKQEKKQEAEEILTVEVQPVMRRNLSEPIVASGVLSSKSEMKLAFKTGGMIRRIYVSEGQAVKEGQLLAELDLSEIDAQVRQAKLGLEKSERDLERVKKLYADEATTLTNVQDATTGFDVAKQSVQVAEFNQKLSRIYAPTSGRILRKISEQGELITPFVPAFILGTGESAYIVNVGLADRDVVKVKMGDNATIYLDAYPNEPFQAKITQIAQTVNPATGTFEAELQIQPNGKKLISGFVAKAEISTGKGASTLAVPIESLVEADKNKAFVYILRNNQSVTKTPVTLGHIFGNNVAIVSGISEGMQIVTKGANFLGDGAKVKSLTANSNN</sequence>
<dbReference type="Pfam" id="PF25967">
    <property type="entry name" value="RND-MFP_C"/>
    <property type="match status" value="1"/>
</dbReference>
<accession>A0ABN8EUE6</accession>
<feature type="domain" description="CusB-like beta-barrel" evidence="5">
    <location>
        <begin position="194"/>
        <end position="266"/>
    </location>
</feature>
<organism evidence="7 8">
    <name type="scientific">Emticicia aquatica</name>
    <dbReference type="NCBI Taxonomy" id="1681835"/>
    <lineage>
        <taxon>Bacteria</taxon>
        <taxon>Pseudomonadati</taxon>
        <taxon>Bacteroidota</taxon>
        <taxon>Cytophagia</taxon>
        <taxon>Cytophagales</taxon>
        <taxon>Leadbetterellaceae</taxon>
        <taxon>Emticicia</taxon>
    </lineage>
</organism>
<dbReference type="Gene3D" id="2.40.420.20">
    <property type="match status" value="1"/>
</dbReference>
<dbReference type="Proteomes" id="UP000837932">
    <property type="component" value="Unassembled WGS sequence"/>
</dbReference>
<dbReference type="Pfam" id="PF25954">
    <property type="entry name" value="Beta-barrel_RND_2"/>
    <property type="match status" value="1"/>
</dbReference>
<feature type="domain" description="Multidrug resistance protein MdtA-like barrel-sandwich hybrid" evidence="4">
    <location>
        <begin position="67"/>
        <end position="176"/>
    </location>
</feature>
<evidence type="ECO:0000313" key="7">
    <source>
        <dbReference type="EMBL" id="CAH0996684.1"/>
    </source>
</evidence>
<dbReference type="InterPro" id="IPR058625">
    <property type="entry name" value="MdtA-like_BSH"/>
</dbReference>
<name>A0ABN8EUE6_9BACT</name>
<dbReference type="InterPro" id="IPR058627">
    <property type="entry name" value="MdtA-like_C"/>
</dbReference>
<comment type="subcellular location">
    <subcellularLocation>
        <location evidence="1">Cell envelope</location>
    </subcellularLocation>
</comment>
<feature type="domain" description="Multidrug resistance protein MdtA-like C-terminal permuted SH3" evidence="6">
    <location>
        <begin position="274"/>
        <end position="331"/>
    </location>
</feature>
<dbReference type="EMBL" id="CAKLPY010000002">
    <property type="protein sequence ID" value="CAH0996684.1"/>
    <property type="molecule type" value="Genomic_DNA"/>
</dbReference>
<dbReference type="InterPro" id="IPR006143">
    <property type="entry name" value="RND_pump_MFP"/>
</dbReference>
<dbReference type="PANTHER" id="PTHR30469:SF15">
    <property type="entry name" value="HLYD FAMILY OF SECRETION PROTEINS"/>
    <property type="match status" value="1"/>
</dbReference>